<evidence type="ECO:0000313" key="1">
    <source>
        <dbReference type="EMBL" id="MEQ2174998.1"/>
    </source>
</evidence>
<dbReference type="Proteomes" id="UP001476798">
    <property type="component" value="Unassembled WGS sequence"/>
</dbReference>
<keyword evidence="2" id="KW-1185">Reference proteome</keyword>
<accession>A0ABV0NUG2</accession>
<gene>
    <name evidence="1" type="ORF">GOODEAATRI_013613</name>
</gene>
<comment type="caution">
    <text evidence="1">The sequence shown here is derived from an EMBL/GenBank/DDBJ whole genome shotgun (WGS) entry which is preliminary data.</text>
</comment>
<organism evidence="1 2">
    <name type="scientific">Goodea atripinnis</name>
    <dbReference type="NCBI Taxonomy" id="208336"/>
    <lineage>
        <taxon>Eukaryota</taxon>
        <taxon>Metazoa</taxon>
        <taxon>Chordata</taxon>
        <taxon>Craniata</taxon>
        <taxon>Vertebrata</taxon>
        <taxon>Euteleostomi</taxon>
        <taxon>Actinopterygii</taxon>
        <taxon>Neopterygii</taxon>
        <taxon>Teleostei</taxon>
        <taxon>Neoteleostei</taxon>
        <taxon>Acanthomorphata</taxon>
        <taxon>Ovalentaria</taxon>
        <taxon>Atherinomorphae</taxon>
        <taxon>Cyprinodontiformes</taxon>
        <taxon>Goodeidae</taxon>
        <taxon>Goodea</taxon>
    </lineage>
</organism>
<sequence>MIGMSLKGCLTLEIFLECPTRRKPWSKPRTLWRHSVTGKSNVKVFHLEGYLYHSISDKWKTVDAWIPFSNVLDIKLAEVRTFRVNKELTRKVRISVDWFICVLTLIYSYEMRVLSIRTRS</sequence>
<reference evidence="1 2" key="1">
    <citation type="submission" date="2021-06" db="EMBL/GenBank/DDBJ databases">
        <authorList>
            <person name="Palmer J.M."/>
        </authorList>
    </citation>
    <scope>NUCLEOTIDE SEQUENCE [LARGE SCALE GENOMIC DNA]</scope>
    <source>
        <strain evidence="1 2">GA_2019</strain>
        <tissue evidence="1">Muscle</tissue>
    </source>
</reference>
<evidence type="ECO:0000313" key="2">
    <source>
        <dbReference type="Proteomes" id="UP001476798"/>
    </source>
</evidence>
<dbReference type="EMBL" id="JAHRIO010050899">
    <property type="protein sequence ID" value="MEQ2174998.1"/>
    <property type="molecule type" value="Genomic_DNA"/>
</dbReference>
<proteinExistence type="predicted"/>
<name>A0ABV0NUG2_9TELE</name>
<protein>
    <submittedName>
        <fullName evidence="1">Uncharacterized protein</fullName>
    </submittedName>
</protein>